<evidence type="ECO:0000313" key="1">
    <source>
        <dbReference type="EMBL" id="VDM54427.1"/>
    </source>
</evidence>
<name>A0A0R3PFA6_ANGCS</name>
<evidence type="ECO:0000313" key="2">
    <source>
        <dbReference type="Proteomes" id="UP000267027"/>
    </source>
</evidence>
<sequence>MSKPNVNVSQRFPTNLISDKSLLVEQLLNPCRHRWVEQTSLSPLHTVVDMSRYDDIQGIVHDGYATDYAMCSVMRPNWDETKLGVKSTSNNHVFQESFEQPHTFQMMQPHSFAIQVYATTFLSVYIEDELSARHVPWMQKISFMALIDAMAATMFIAALKTWDIF</sequence>
<proteinExistence type="predicted"/>
<dbReference type="OrthoDB" id="3222at2759"/>
<keyword evidence="2" id="KW-1185">Reference proteome</keyword>
<organism evidence="3">
    <name type="scientific">Angiostrongylus costaricensis</name>
    <name type="common">Nematode worm</name>
    <dbReference type="NCBI Taxonomy" id="334426"/>
    <lineage>
        <taxon>Eukaryota</taxon>
        <taxon>Metazoa</taxon>
        <taxon>Ecdysozoa</taxon>
        <taxon>Nematoda</taxon>
        <taxon>Chromadorea</taxon>
        <taxon>Rhabditida</taxon>
        <taxon>Rhabditina</taxon>
        <taxon>Rhabditomorpha</taxon>
        <taxon>Strongyloidea</taxon>
        <taxon>Metastrongylidae</taxon>
        <taxon>Angiostrongylus</taxon>
    </lineage>
</organism>
<evidence type="ECO:0000313" key="3">
    <source>
        <dbReference type="WBParaSite" id="ACOC_0000284101-mRNA-1"/>
    </source>
</evidence>
<dbReference type="AlphaFoldDB" id="A0A0R3PFA6"/>
<dbReference type="Proteomes" id="UP000267027">
    <property type="component" value="Unassembled WGS sequence"/>
</dbReference>
<protein>
    <submittedName>
        <fullName evidence="3">3'-5' exonuclease domain-containing protein</fullName>
    </submittedName>
</protein>
<dbReference type="WBParaSite" id="ACOC_0000284101-mRNA-1">
    <property type="protein sequence ID" value="ACOC_0000284101-mRNA-1"/>
    <property type="gene ID" value="ACOC_0000284101"/>
</dbReference>
<dbReference type="EMBL" id="UYYA01000659">
    <property type="protein sequence ID" value="VDM54427.1"/>
    <property type="molecule type" value="Genomic_DNA"/>
</dbReference>
<accession>A0A0R3PFA6</accession>
<gene>
    <name evidence="1" type="ORF">ACOC_LOCUS2842</name>
</gene>
<reference evidence="3" key="1">
    <citation type="submission" date="2017-02" db="UniProtKB">
        <authorList>
            <consortium name="WormBaseParasite"/>
        </authorList>
    </citation>
    <scope>IDENTIFICATION</scope>
</reference>
<reference evidence="1 2" key="2">
    <citation type="submission" date="2018-11" db="EMBL/GenBank/DDBJ databases">
        <authorList>
            <consortium name="Pathogen Informatics"/>
        </authorList>
    </citation>
    <scope>NUCLEOTIDE SEQUENCE [LARGE SCALE GENOMIC DNA]</scope>
    <source>
        <strain evidence="1 2">Costa Rica</strain>
    </source>
</reference>